<evidence type="ECO:0000256" key="7">
    <source>
        <dbReference type="ARBA" id="ARBA00049026"/>
    </source>
</evidence>
<evidence type="ECO:0000256" key="4">
    <source>
        <dbReference type="ARBA" id="ARBA00011690"/>
    </source>
</evidence>
<dbReference type="RefSeq" id="WP_344144998.1">
    <property type="nucleotide sequence ID" value="NZ_BAABIK010000002.1"/>
</dbReference>
<evidence type="ECO:0000256" key="6">
    <source>
        <dbReference type="ARBA" id="ARBA00023002"/>
    </source>
</evidence>
<dbReference type="InterPro" id="IPR049315">
    <property type="entry name" value="GDC-P_N"/>
</dbReference>
<evidence type="ECO:0000256" key="1">
    <source>
        <dbReference type="ARBA" id="ARBA00001933"/>
    </source>
</evidence>
<evidence type="ECO:0000313" key="11">
    <source>
        <dbReference type="EMBL" id="GAA4928466.1"/>
    </source>
</evidence>
<dbReference type="Pfam" id="PF21478">
    <property type="entry name" value="GcvP2_C"/>
    <property type="match status" value="1"/>
</dbReference>
<dbReference type="PANTHER" id="PTHR11773:SF1">
    <property type="entry name" value="GLYCINE DEHYDROGENASE (DECARBOXYLATING), MITOCHONDRIAL"/>
    <property type="match status" value="1"/>
</dbReference>
<dbReference type="InterPro" id="IPR015422">
    <property type="entry name" value="PyrdxlP-dep_Trfase_small"/>
</dbReference>
<comment type="similarity">
    <text evidence="3 8">Belongs to the GcvP family.</text>
</comment>
<comment type="cofactor">
    <cofactor evidence="1 8">
        <name>pyridoxal 5'-phosphate</name>
        <dbReference type="ChEBI" id="CHEBI:597326"/>
    </cofactor>
</comment>
<feature type="domain" description="Glycine dehydrogenase C-terminal" evidence="10">
    <location>
        <begin position="789"/>
        <end position="910"/>
    </location>
</feature>
<feature type="domain" description="Glycine cleavage system P-protein N-terminal" evidence="9">
    <location>
        <begin position="23"/>
        <end position="451"/>
    </location>
</feature>
<comment type="function">
    <text evidence="2 8">The glycine cleavage system catalyzes the degradation of glycine. The P protein binds the alpha-amino group of glycine through its pyridoxal phosphate cofactor; CO(2) is released and the remaining methylamine moiety is then transferred to the lipoamide cofactor of the H protein.</text>
</comment>
<name>A0ABP9G5K2_9ACTN</name>
<protein>
    <recommendedName>
        <fullName evidence="8">Glycine dehydrogenase (decarboxylating)</fullName>
        <ecNumber evidence="8">1.4.4.2</ecNumber>
    </recommendedName>
    <alternativeName>
        <fullName evidence="8">Glycine cleavage system P-protein</fullName>
    </alternativeName>
    <alternativeName>
        <fullName evidence="8">Glycine decarboxylase</fullName>
    </alternativeName>
    <alternativeName>
        <fullName evidence="8">Glycine dehydrogenase (aminomethyl-transferring)</fullName>
    </alternativeName>
</protein>
<dbReference type="EMBL" id="BAABIK010000002">
    <property type="protein sequence ID" value="GAA4928466.1"/>
    <property type="molecule type" value="Genomic_DNA"/>
</dbReference>
<organism evidence="11 12">
    <name type="scientific">Streptomonospora halophila</name>
    <dbReference type="NCBI Taxonomy" id="427369"/>
    <lineage>
        <taxon>Bacteria</taxon>
        <taxon>Bacillati</taxon>
        <taxon>Actinomycetota</taxon>
        <taxon>Actinomycetes</taxon>
        <taxon>Streptosporangiales</taxon>
        <taxon>Nocardiopsidaceae</taxon>
        <taxon>Streptomonospora</taxon>
    </lineage>
</organism>
<dbReference type="CDD" id="cd00613">
    <property type="entry name" value="GDC-P"/>
    <property type="match status" value="2"/>
</dbReference>
<dbReference type="Gene3D" id="3.90.1150.10">
    <property type="entry name" value="Aspartate Aminotransferase, domain 1"/>
    <property type="match status" value="2"/>
</dbReference>
<dbReference type="InterPro" id="IPR020581">
    <property type="entry name" value="GDC_P"/>
</dbReference>
<evidence type="ECO:0000256" key="2">
    <source>
        <dbReference type="ARBA" id="ARBA00003788"/>
    </source>
</evidence>
<comment type="subunit">
    <text evidence="4 8">The glycine cleavage system is composed of four proteins: P, T, L and H.</text>
</comment>
<dbReference type="InterPro" id="IPR015421">
    <property type="entry name" value="PyrdxlP-dep_Trfase_major"/>
</dbReference>
<proteinExistence type="inferred from homology"/>
<evidence type="ECO:0000313" key="12">
    <source>
        <dbReference type="Proteomes" id="UP001499993"/>
    </source>
</evidence>
<dbReference type="InterPro" id="IPR015424">
    <property type="entry name" value="PyrdxlP-dep_Trfase"/>
</dbReference>
<evidence type="ECO:0000259" key="10">
    <source>
        <dbReference type="Pfam" id="PF21478"/>
    </source>
</evidence>
<comment type="catalytic activity">
    <reaction evidence="7 8">
        <text>N(6)-[(R)-lipoyl]-L-lysyl-[glycine-cleavage complex H protein] + glycine + H(+) = N(6)-[(R)-S(8)-aminomethyldihydrolipoyl]-L-lysyl-[glycine-cleavage complex H protein] + CO2</text>
        <dbReference type="Rhea" id="RHEA:24304"/>
        <dbReference type="Rhea" id="RHEA-COMP:10494"/>
        <dbReference type="Rhea" id="RHEA-COMP:10495"/>
        <dbReference type="ChEBI" id="CHEBI:15378"/>
        <dbReference type="ChEBI" id="CHEBI:16526"/>
        <dbReference type="ChEBI" id="CHEBI:57305"/>
        <dbReference type="ChEBI" id="CHEBI:83099"/>
        <dbReference type="ChEBI" id="CHEBI:83143"/>
        <dbReference type="EC" id="1.4.4.2"/>
    </reaction>
</comment>
<dbReference type="Gene3D" id="3.40.640.10">
    <property type="entry name" value="Type I PLP-dependent aspartate aminotransferase-like (Major domain)"/>
    <property type="match status" value="2"/>
</dbReference>
<dbReference type="Proteomes" id="UP001499993">
    <property type="component" value="Unassembled WGS sequence"/>
</dbReference>
<keyword evidence="5 8" id="KW-0663">Pyridoxal phosphate</keyword>
<evidence type="ECO:0000256" key="3">
    <source>
        <dbReference type="ARBA" id="ARBA00010756"/>
    </source>
</evidence>
<feature type="modified residue" description="N6-(pyridoxal phosphate)lysine" evidence="8">
    <location>
        <position position="716"/>
    </location>
</feature>
<dbReference type="HAMAP" id="MF_00711">
    <property type="entry name" value="GcvP"/>
    <property type="match status" value="1"/>
</dbReference>
<dbReference type="InterPro" id="IPR049316">
    <property type="entry name" value="GDC-P_C"/>
</dbReference>
<reference evidence="12" key="1">
    <citation type="journal article" date="2019" name="Int. J. Syst. Evol. Microbiol.">
        <title>The Global Catalogue of Microorganisms (GCM) 10K type strain sequencing project: providing services to taxonomists for standard genome sequencing and annotation.</title>
        <authorList>
            <consortium name="The Broad Institute Genomics Platform"/>
            <consortium name="The Broad Institute Genome Sequencing Center for Infectious Disease"/>
            <person name="Wu L."/>
            <person name="Ma J."/>
        </authorList>
    </citation>
    <scope>NUCLEOTIDE SEQUENCE [LARGE SCALE GENOMIC DNA]</scope>
    <source>
        <strain evidence="12">JCM 18123</strain>
    </source>
</reference>
<dbReference type="NCBIfam" id="TIGR00461">
    <property type="entry name" value="gcvP"/>
    <property type="match status" value="1"/>
</dbReference>
<dbReference type="SUPFAM" id="SSF53383">
    <property type="entry name" value="PLP-dependent transferases"/>
    <property type="match status" value="2"/>
</dbReference>
<keyword evidence="6 8" id="KW-0560">Oxidoreductase</keyword>
<keyword evidence="12" id="KW-1185">Reference proteome</keyword>
<gene>
    <name evidence="8 11" type="primary">gcvP</name>
    <name evidence="11" type="ORF">GCM10023224_04600</name>
</gene>
<dbReference type="PANTHER" id="PTHR11773">
    <property type="entry name" value="GLYCINE DEHYDROGENASE, DECARBOXYLATING"/>
    <property type="match status" value="1"/>
</dbReference>
<dbReference type="NCBIfam" id="NF003346">
    <property type="entry name" value="PRK04366.1"/>
    <property type="match status" value="1"/>
</dbReference>
<evidence type="ECO:0000256" key="5">
    <source>
        <dbReference type="ARBA" id="ARBA00022898"/>
    </source>
</evidence>
<dbReference type="Pfam" id="PF02347">
    <property type="entry name" value="GDC-P"/>
    <property type="match status" value="2"/>
</dbReference>
<feature type="domain" description="Glycine cleavage system P-protein N-terminal" evidence="9">
    <location>
        <begin position="484"/>
        <end position="743"/>
    </location>
</feature>
<accession>A0ABP9G5K2</accession>
<dbReference type="InterPro" id="IPR003437">
    <property type="entry name" value="GcvP"/>
</dbReference>
<dbReference type="EC" id="1.4.4.2" evidence="8"/>
<evidence type="ECO:0000256" key="8">
    <source>
        <dbReference type="HAMAP-Rule" id="MF_00711"/>
    </source>
</evidence>
<evidence type="ECO:0000259" key="9">
    <source>
        <dbReference type="Pfam" id="PF02347"/>
    </source>
</evidence>
<comment type="caution">
    <text evidence="11">The sequence shown here is derived from an EMBL/GenBank/DDBJ whole genome shotgun (WGS) entry which is preliminary data.</text>
</comment>
<sequence length="969" mass="103395">MTEQPTRERGPDAGAAAARDFADRHIGPDSAELAQMLKAVGYGSTDDLMTAALPERILARPGQPAPLELPAAAGESEALAELRALADRNRVLTSMIGQGYYDTTTPPVILRNIMENPAWYTAYTPYQPEISQGRLEALLNFQTMVSDLTGLAVSGASLLDEATAAAESMTLARRATRGSSDVFVVDSDVFPQTLSVLRTRAEPLGIDVVVADLSQGLPDTDAFGVLVQYPAGSGAVRDPRPVIAEAHERGALAVVAADILALTMLRSPGEMGADIAVGSTQRFGVPMGFGGPHAGYMSLREGLQRQLPGRLVGVSVDNAGKPAYRLALQTREQHIRREKATSNICTAQVLLAVMAGMYAVYHGPHGLRAIAERVHGHAADLAERLRAAGFQVVGERFFDTLRVRVPGAAGSVVEAAAERGVNLLAAGSDTVGVSCDENTTTADIEAVVAAFTGFGKSVPGRTAGADRRAALPEELRRGVDYLTHPVFSAHRSETSLLRYMRRLADKDLALDRSMIPLGSCTMKLNATAEMESVTWPEFASLHPFAPLEQAAGTVRIVRDLERWLAEITGYDAVSLQPNAGSQGELAGLLAIRGYHRGRGERGRDVCLIPSSAHGTNAASATMAGMRVKVVACDDGGNIDMDDLRAKTAEHAGDLAAIMVTYPSTHGVYEDTITEVCDLVHEAGGQVYVDGANLNALLGWAKPGRFGADVSHLNLHKTFCIPHGGGGPGVGPVAARSHLAAYLPNHPSQPEAGPYTGVGPVSSAPFGSAGILQISWAYIRMMGEEGLRAATEAAVLGANYVAKRLEPYYPVLYTGRGGLVAHECIIDIRGLQKRTGISNEDVAKRLIDYGFHAPTMSFPVAGTLMVEPTESEDLEELDRFVDAMIAIRGEIDRVAEGAYPADDNPLRNAPHTAEALTADEWRHPYSRHEGAFPVQRLRFDKYWSPVGRIDQAYGDRNLVCACPPPEAFEV</sequence>